<keyword evidence="2" id="KW-1185">Reference proteome</keyword>
<proteinExistence type="predicted"/>
<evidence type="ECO:0000313" key="1">
    <source>
        <dbReference type="EMBL" id="MBI1620031.1"/>
    </source>
</evidence>
<protein>
    <submittedName>
        <fullName evidence="1">Uncharacterized protein</fullName>
    </submittedName>
</protein>
<accession>A0ABS0S9R2</accession>
<dbReference type="EMBL" id="JADGMQ010000002">
    <property type="protein sequence ID" value="MBI1620031.1"/>
    <property type="molecule type" value="Genomic_DNA"/>
</dbReference>
<gene>
    <name evidence="1" type="ORF">IOD40_05055</name>
</gene>
<dbReference type="Proteomes" id="UP000601789">
    <property type="component" value="Unassembled WGS sequence"/>
</dbReference>
<reference evidence="1 2" key="1">
    <citation type="submission" date="2020-10" db="EMBL/GenBank/DDBJ databases">
        <title>Aquamicrobium zhengzhouensis sp. nov., a exopolysaccharide producing bacterium isolated from farmland soil.</title>
        <authorList>
            <person name="Wang X."/>
        </authorList>
    </citation>
    <scope>NUCLEOTIDE SEQUENCE [LARGE SCALE GENOMIC DNA]</scope>
    <source>
        <strain evidence="2">cd-1</strain>
    </source>
</reference>
<sequence length="55" mass="6344">MREVKTPFLIKGRREVTDLEMIAREMRETEEFPPAEEDVDTLVNVSLPQALTPSK</sequence>
<dbReference type="RefSeq" id="WP_198474947.1">
    <property type="nucleotide sequence ID" value="NZ_JADGMQ010000002.1"/>
</dbReference>
<comment type="caution">
    <text evidence="1">The sequence shown here is derived from an EMBL/GenBank/DDBJ whole genome shotgun (WGS) entry which is preliminary data.</text>
</comment>
<name>A0ABS0S9R2_9HYPH</name>
<evidence type="ECO:0000313" key="2">
    <source>
        <dbReference type="Proteomes" id="UP000601789"/>
    </source>
</evidence>
<organism evidence="1 2">
    <name type="scientific">Aquamicrobium zhengzhouense</name>
    <dbReference type="NCBI Taxonomy" id="2781738"/>
    <lineage>
        <taxon>Bacteria</taxon>
        <taxon>Pseudomonadati</taxon>
        <taxon>Pseudomonadota</taxon>
        <taxon>Alphaproteobacteria</taxon>
        <taxon>Hyphomicrobiales</taxon>
        <taxon>Phyllobacteriaceae</taxon>
        <taxon>Aquamicrobium</taxon>
    </lineage>
</organism>